<evidence type="ECO:0000313" key="1">
    <source>
        <dbReference type="EMBL" id="GFT75702.1"/>
    </source>
</evidence>
<accession>A0A8X6PKB2</accession>
<proteinExistence type="predicted"/>
<keyword evidence="2" id="KW-1185">Reference proteome</keyword>
<organism evidence="1 2">
    <name type="scientific">Nephila pilipes</name>
    <name type="common">Giant wood spider</name>
    <name type="synonym">Nephila maculata</name>
    <dbReference type="NCBI Taxonomy" id="299642"/>
    <lineage>
        <taxon>Eukaryota</taxon>
        <taxon>Metazoa</taxon>
        <taxon>Ecdysozoa</taxon>
        <taxon>Arthropoda</taxon>
        <taxon>Chelicerata</taxon>
        <taxon>Arachnida</taxon>
        <taxon>Araneae</taxon>
        <taxon>Araneomorphae</taxon>
        <taxon>Entelegynae</taxon>
        <taxon>Araneoidea</taxon>
        <taxon>Nephilidae</taxon>
        <taxon>Nephila</taxon>
    </lineage>
</organism>
<reference evidence="1" key="1">
    <citation type="submission" date="2020-08" db="EMBL/GenBank/DDBJ databases">
        <title>Multicomponent nature underlies the extraordinary mechanical properties of spider dragline silk.</title>
        <authorList>
            <person name="Kono N."/>
            <person name="Nakamura H."/>
            <person name="Mori M."/>
            <person name="Yoshida Y."/>
            <person name="Ohtoshi R."/>
            <person name="Malay A.D."/>
            <person name="Moran D.A.P."/>
            <person name="Tomita M."/>
            <person name="Numata K."/>
            <person name="Arakawa K."/>
        </authorList>
    </citation>
    <scope>NUCLEOTIDE SEQUENCE</scope>
</reference>
<dbReference type="EMBL" id="BMAW01117539">
    <property type="protein sequence ID" value="GFT75702.1"/>
    <property type="molecule type" value="Genomic_DNA"/>
</dbReference>
<protein>
    <submittedName>
        <fullName evidence="1">Uncharacterized protein</fullName>
    </submittedName>
</protein>
<evidence type="ECO:0000313" key="2">
    <source>
        <dbReference type="Proteomes" id="UP000887013"/>
    </source>
</evidence>
<comment type="caution">
    <text evidence="1">The sequence shown here is derived from an EMBL/GenBank/DDBJ whole genome shotgun (WGS) entry which is preliminary data.</text>
</comment>
<sequence>MRKKEGRYQANFNKMVDMGICNHSIVLRMVHVKFEAYSSIVESTDGTRNKYFILSLNIAAYHSSVLSKKSAALIILQYVFINIKLFYSHVTGLWKGLNHVH</sequence>
<dbReference type="Proteomes" id="UP000887013">
    <property type="component" value="Unassembled WGS sequence"/>
</dbReference>
<dbReference type="AlphaFoldDB" id="A0A8X6PKB2"/>
<name>A0A8X6PKB2_NEPPI</name>
<gene>
    <name evidence="1" type="ORF">NPIL_47301</name>
</gene>